<dbReference type="InterPro" id="IPR001315">
    <property type="entry name" value="CARD"/>
</dbReference>
<protein>
    <recommendedName>
        <fullName evidence="2">CARD domain-containing protein</fullName>
    </recommendedName>
</protein>
<evidence type="ECO:0000256" key="1">
    <source>
        <dbReference type="SAM" id="MobiDB-lite"/>
    </source>
</evidence>
<feature type="region of interest" description="Disordered" evidence="1">
    <location>
        <begin position="207"/>
        <end position="265"/>
    </location>
</feature>
<evidence type="ECO:0000259" key="2">
    <source>
        <dbReference type="PROSITE" id="PS50209"/>
    </source>
</evidence>
<dbReference type="SUPFAM" id="SSF47986">
    <property type="entry name" value="DEATH domain"/>
    <property type="match status" value="1"/>
</dbReference>
<organism evidence="3">
    <name type="scientific">Darwinula stevensoni</name>
    <dbReference type="NCBI Taxonomy" id="69355"/>
    <lineage>
        <taxon>Eukaryota</taxon>
        <taxon>Metazoa</taxon>
        <taxon>Ecdysozoa</taxon>
        <taxon>Arthropoda</taxon>
        <taxon>Crustacea</taxon>
        <taxon>Oligostraca</taxon>
        <taxon>Ostracoda</taxon>
        <taxon>Podocopa</taxon>
        <taxon>Podocopida</taxon>
        <taxon>Darwinulocopina</taxon>
        <taxon>Darwinuloidea</taxon>
        <taxon>Darwinulidae</taxon>
        <taxon>Darwinula</taxon>
    </lineage>
</organism>
<feature type="non-terminal residue" evidence="3">
    <location>
        <position position="1"/>
    </location>
</feature>
<accession>A0A7R9AGP7</accession>
<dbReference type="AlphaFoldDB" id="A0A7R9AGP7"/>
<feature type="compositionally biased region" description="Polar residues" evidence="1">
    <location>
        <begin position="244"/>
        <end position="265"/>
    </location>
</feature>
<dbReference type="Pfam" id="PF00619">
    <property type="entry name" value="CARD"/>
    <property type="match status" value="1"/>
</dbReference>
<dbReference type="Proteomes" id="UP000677054">
    <property type="component" value="Unassembled WGS sequence"/>
</dbReference>
<gene>
    <name evidence="3" type="ORF">DSTB1V02_LOCUS13531</name>
</gene>
<dbReference type="GO" id="GO:0042981">
    <property type="term" value="P:regulation of apoptotic process"/>
    <property type="evidence" value="ECO:0007669"/>
    <property type="project" value="InterPro"/>
</dbReference>
<keyword evidence="4" id="KW-1185">Reference proteome</keyword>
<sequence length="265" mass="31226">MANCSEAEELHVDGKTVADVIARYTVDLKYINHDGVIELLLTKKVIDLNEHVSIQKSPKTEKILFLQEKLPQKGDTAFQKFLESLEEKGHRKLALKMRRVIHIQLENEKKRLEALNQEMAHELDVEKRQKVQLERRIKELEEQLKKEQNAKSTIQKELQESRDQAAKQMLHMSAVEKKAKELEELVKREQNAYGELERNKRKIEKELKEKVDELQQQLDNMRERPKPPRRKTIAPRTPSPHQELGTQMSREYQEVPFQSQSTRVL</sequence>
<dbReference type="Gene3D" id="1.10.533.10">
    <property type="entry name" value="Death Domain, Fas"/>
    <property type="match status" value="1"/>
</dbReference>
<evidence type="ECO:0000313" key="4">
    <source>
        <dbReference type="Proteomes" id="UP000677054"/>
    </source>
</evidence>
<name>A0A7R9AGP7_9CRUS</name>
<dbReference type="PROSITE" id="PS50209">
    <property type="entry name" value="CARD"/>
    <property type="match status" value="1"/>
</dbReference>
<evidence type="ECO:0000313" key="3">
    <source>
        <dbReference type="EMBL" id="CAD7253784.1"/>
    </source>
</evidence>
<dbReference type="EMBL" id="CAJPEV010006680">
    <property type="protein sequence ID" value="CAG0904298.1"/>
    <property type="molecule type" value="Genomic_DNA"/>
</dbReference>
<dbReference type="CDD" id="cd01671">
    <property type="entry name" value="CARD"/>
    <property type="match status" value="1"/>
</dbReference>
<reference evidence="3" key="1">
    <citation type="submission" date="2020-11" db="EMBL/GenBank/DDBJ databases">
        <authorList>
            <person name="Tran Van P."/>
        </authorList>
    </citation>
    <scope>NUCLEOTIDE SEQUENCE</scope>
</reference>
<proteinExistence type="predicted"/>
<feature type="domain" description="CARD" evidence="2">
    <location>
        <begin position="34"/>
        <end position="100"/>
    </location>
</feature>
<dbReference type="EMBL" id="LR906197">
    <property type="protein sequence ID" value="CAD7253784.1"/>
    <property type="molecule type" value="Genomic_DNA"/>
</dbReference>
<dbReference type="InterPro" id="IPR011029">
    <property type="entry name" value="DEATH-like_dom_sf"/>
</dbReference>